<dbReference type="InterPro" id="IPR018766">
    <property type="entry name" value="Zinicin_2"/>
</dbReference>
<proteinExistence type="predicted"/>
<name>A0A6J7XSN9_9ZZZZ</name>
<dbReference type="Gene3D" id="1.20.150.30">
    <property type="entry name" value="Zincin-like metallopeptidase, N-terminal domain"/>
    <property type="match status" value="1"/>
</dbReference>
<dbReference type="PANTHER" id="PTHR39420">
    <property type="match status" value="1"/>
</dbReference>
<reference evidence="1" key="1">
    <citation type="submission" date="2020-05" db="EMBL/GenBank/DDBJ databases">
        <authorList>
            <person name="Chiriac C."/>
            <person name="Salcher M."/>
            <person name="Ghai R."/>
            <person name="Kavagutti S V."/>
        </authorList>
    </citation>
    <scope>NUCLEOTIDE SEQUENCE</scope>
</reference>
<accession>A0A6J7XSN9</accession>
<sequence length="433" mass="47436">MTPFGFGPDQNAEENSDGSEKFAAMLEEMQKQMKEQFEKLGMNPAGFINAAQMSSEPLPRKTVRDTAKKFVSSQGSLPIGNSDTSVVAQASSIAQLWLNEATYFPALSSATKTLSRNDWVDETLEGWHTTIEPLALGLSEAISGLLRDAQERDSSDGEDAQFPIPVETIASLLRTFIGTLIATQLGQSIGALATSVTGAHDVGLPLTEPVIASLVPENIAQWALDLEIPKSEVTLFHALREEAVARLFHSNPWLVSYMRTAISDYGKGIRIDIDEIQRHAQEAMESGSIDPNNPESLSIAIGEGFFTPEESPTQREALDKLETVLALIDGWTDEVTTLAVDNRLPSISALRETFRRRRATSAPSAQLFKSLFGLEVSPRLTREASVFWSSVREKNGIDARDRIWSSLLPTADDLHDPESFMKSTQVPDDLSSL</sequence>
<protein>
    <submittedName>
        <fullName evidence="1">Unannotated protein</fullName>
    </submittedName>
</protein>
<dbReference type="AlphaFoldDB" id="A0A6J7XSN9"/>
<dbReference type="InterPro" id="IPR042271">
    <property type="entry name" value="Zinicin_2_N"/>
</dbReference>
<dbReference type="NCBIfam" id="TIGR03624">
    <property type="entry name" value="putative hydrolase"/>
    <property type="match status" value="1"/>
</dbReference>
<dbReference type="EMBL" id="CAFBSG010000010">
    <property type="protein sequence ID" value="CAB5240359.1"/>
    <property type="molecule type" value="Genomic_DNA"/>
</dbReference>
<dbReference type="Pfam" id="PF10103">
    <property type="entry name" value="Zincin_2"/>
    <property type="match status" value="1"/>
</dbReference>
<dbReference type="SUPFAM" id="SSF55486">
    <property type="entry name" value="Metalloproteases ('zincins'), catalytic domain"/>
    <property type="match status" value="1"/>
</dbReference>
<evidence type="ECO:0000313" key="1">
    <source>
        <dbReference type="EMBL" id="CAB5240359.1"/>
    </source>
</evidence>
<gene>
    <name evidence="1" type="ORF">UFOPK3554_00792</name>
</gene>
<organism evidence="1">
    <name type="scientific">freshwater metagenome</name>
    <dbReference type="NCBI Taxonomy" id="449393"/>
    <lineage>
        <taxon>unclassified sequences</taxon>
        <taxon>metagenomes</taxon>
        <taxon>ecological metagenomes</taxon>
    </lineage>
</organism>
<dbReference type="PANTHER" id="PTHR39420:SF2">
    <property type="entry name" value="HYDROLASE"/>
    <property type="match status" value="1"/>
</dbReference>